<organism evidence="6 7">
    <name type="scientific">Lacrimispora xylanolytica</name>
    <dbReference type="NCBI Taxonomy" id="29375"/>
    <lineage>
        <taxon>Bacteria</taxon>
        <taxon>Bacillati</taxon>
        <taxon>Bacillota</taxon>
        <taxon>Clostridia</taxon>
        <taxon>Lachnospirales</taxon>
        <taxon>Lachnospiraceae</taxon>
        <taxon>Lacrimispora</taxon>
    </lineage>
</organism>
<protein>
    <submittedName>
        <fullName evidence="6">ABC transporter ATP-binding protein</fullName>
    </submittedName>
</protein>
<dbReference type="PANTHER" id="PTHR43776">
    <property type="entry name" value="TRANSPORT ATP-BINDING PROTEIN"/>
    <property type="match status" value="1"/>
</dbReference>
<dbReference type="Proteomes" id="UP001163115">
    <property type="component" value="Chromosome"/>
</dbReference>
<evidence type="ECO:0000313" key="7">
    <source>
        <dbReference type="Proteomes" id="UP001163115"/>
    </source>
</evidence>
<dbReference type="InterPro" id="IPR050319">
    <property type="entry name" value="ABC_transp_ATP-bind"/>
</dbReference>
<dbReference type="SMART" id="SM00382">
    <property type="entry name" value="AAA"/>
    <property type="match status" value="2"/>
</dbReference>
<keyword evidence="3" id="KW-0547">Nucleotide-binding</keyword>
<dbReference type="Gene3D" id="3.40.50.300">
    <property type="entry name" value="P-loop containing nucleotide triphosphate hydrolases"/>
    <property type="match status" value="2"/>
</dbReference>
<reference evidence="6" key="1">
    <citation type="submission" date="2022-11" db="EMBL/GenBank/DDBJ databases">
        <title>Lacrimispora xylanolytica sy1, complete genome.</title>
        <authorList>
            <person name="Choi S."/>
        </authorList>
    </citation>
    <scope>NUCLEOTIDE SEQUENCE</scope>
    <source>
        <strain evidence="6">Sy1</strain>
    </source>
</reference>
<dbReference type="InterPro" id="IPR017871">
    <property type="entry name" value="ABC_transporter-like_CS"/>
</dbReference>
<dbReference type="InterPro" id="IPR003593">
    <property type="entry name" value="AAA+_ATPase"/>
</dbReference>
<evidence type="ECO:0000256" key="3">
    <source>
        <dbReference type="ARBA" id="ARBA00022741"/>
    </source>
</evidence>
<gene>
    <name evidence="6" type="ORF">OW255_08245</name>
</gene>
<dbReference type="Pfam" id="PF08352">
    <property type="entry name" value="oligo_HPY"/>
    <property type="match status" value="1"/>
</dbReference>
<dbReference type="PROSITE" id="PS00211">
    <property type="entry name" value="ABC_TRANSPORTER_1"/>
    <property type="match status" value="1"/>
</dbReference>
<dbReference type="InterPro" id="IPR003439">
    <property type="entry name" value="ABC_transporter-like_ATP-bd"/>
</dbReference>
<dbReference type="RefSeq" id="WP_268116339.1">
    <property type="nucleotide sequence ID" value="NZ_CP113524.1"/>
</dbReference>
<keyword evidence="7" id="KW-1185">Reference proteome</keyword>
<dbReference type="GO" id="GO:0005524">
    <property type="term" value="F:ATP binding"/>
    <property type="evidence" value="ECO:0007669"/>
    <property type="project" value="UniProtKB-KW"/>
</dbReference>
<dbReference type="CDD" id="cd03257">
    <property type="entry name" value="ABC_NikE_OppD_transporters"/>
    <property type="match status" value="2"/>
</dbReference>
<comment type="similarity">
    <text evidence="1">Belongs to the ABC transporter superfamily.</text>
</comment>
<keyword evidence="4 6" id="KW-0067">ATP-binding</keyword>
<dbReference type="InterPro" id="IPR013563">
    <property type="entry name" value="Oligopep_ABC_C"/>
</dbReference>
<evidence type="ECO:0000313" key="6">
    <source>
        <dbReference type="EMBL" id="WAJ25490.1"/>
    </source>
</evidence>
<dbReference type="EMBL" id="CP113524">
    <property type="protein sequence ID" value="WAJ25490.1"/>
    <property type="molecule type" value="Genomic_DNA"/>
</dbReference>
<dbReference type="InterPro" id="IPR027417">
    <property type="entry name" value="P-loop_NTPase"/>
</dbReference>
<evidence type="ECO:0000256" key="4">
    <source>
        <dbReference type="ARBA" id="ARBA00022840"/>
    </source>
</evidence>
<feature type="domain" description="ABC transporter" evidence="5">
    <location>
        <begin position="274"/>
        <end position="515"/>
    </location>
</feature>
<sequence length="529" mass="58041">MSETVLSIKNLSVNYGNQPILQDVSFEVNRGEIIGIVGESGCGKSTLLRALFPKKPVNLNVSADRILFEDLDMLAGEKKQIEMLCGRGLGMIFQNPKASFNPIRTYRSQFIETLKSHGMYQKDTFEPLVLRTFESMNLWGARELLDSCPYEMSGGMNQRIAIALSILLKPRLLLADEPTSALDGESQEHVMKELLGVRSHTNTSILLVTHNIGLLAGIADKVGVIYEGKLAEWGPVSKVLKAPEHPYTKALLEAVPKVRTAGHIIKERSSESILKLQEVSKEYKRRKIPFLALSQIGLEVKAGEILGVVGESGSGKSTLLSMIAGLCSPTDGSVIFKNKIMKKRRDRADFGKLQMVFQNASESFDPRYTIGQTIGKAIKNLCDVKDKEDRDKRIHTLMKRVGLSPELADRYPFELSGGQCQRAAIARAISVGPELLLCDEITSALDVSTQNGIIELLKGLIKETGMAVIFVSHDLVLVSSFCDTIMVLCKGECVEAAAAGDLIKNPSQDYTKKLLRTARMDGGILIGTD</sequence>
<feature type="domain" description="ABC transporter" evidence="5">
    <location>
        <begin position="6"/>
        <end position="252"/>
    </location>
</feature>
<evidence type="ECO:0000256" key="1">
    <source>
        <dbReference type="ARBA" id="ARBA00005417"/>
    </source>
</evidence>
<evidence type="ECO:0000259" key="5">
    <source>
        <dbReference type="PROSITE" id="PS50893"/>
    </source>
</evidence>
<name>A0ABY7AFJ3_9FIRM</name>
<proteinExistence type="inferred from homology"/>
<accession>A0ABY7AFJ3</accession>
<dbReference type="Pfam" id="PF00005">
    <property type="entry name" value="ABC_tran"/>
    <property type="match status" value="2"/>
</dbReference>
<evidence type="ECO:0000256" key="2">
    <source>
        <dbReference type="ARBA" id="ARBA00022448"/>
    </source>
</evidence>
<dbReference type="PANTHER" id="PTHR43776:SF7">
    <property type="entry name" value="D,D-DIPEPTIDE TRANSPORT ATP-BINDING PROTEIN DDPF-RELATED"/>
    <property type="match status" value="1"/>
</dbReference>
<keyword evidence="2" id="KW-0813">Transport</keyword>
<dbReference type="PROSITE" id="PS50893">
    <property type="entry name" value="ABC_TRANSPORTER_2"/>
    <property type="match status" value="2"/>
</dbReference>
<dbReference type="SUPFAM" id="SSF52540">
    <property type="entry name" value="P-loop containing nucleoside triphosphate hydrolases"/>
    <property type="match status" value="2"/>
</dbReference>